<dbReference type="STRING" id="1196353.SAMN05444921_115198"/>
<keyword evidence="3" id="KW-1185">Reference proteome</keyword>
<dbReference type="AlphaFoldDB" id="A0A1G9XDL6"/>
<reference evidence="3" key="1">
    <citation type="submission" date="2016-10" db="EMBL/GenBank/DDBJ databases">
        <authorList>
            <person name="Varghese N."/>
            <person name="Submissions S."/>
        </authorList>
    </citation>
    <scope>NUCLEOTIDE SEQUENCE [LARGE SCALE GENOMIC DNA]</scope>
    <source>
        <strain evidence="3">CGMCC 4.7042</strain>
    </source>
</reference>
<evidence type="ECO:0000313" key="2">
    <source>
        <dbReference type="EMBL" id="SDM94375.1"/>
    </source>
</evidence>
<protein>
    <submittedName>
        <fullName evidence="2">PRC-barrel domain-containing protein</fullName>
    </submittedName>
</protein>
<name>A0A1G9XDL6_9ACTN</name>
<dbReference type="SUPFAM" id="SSF50346">
    <property type="entry name" value="PRC-barrel domain"/>
    <property type="match status" value="1"/>
</dbReference>
<gene>
    <name evidence="2" type="ORF">SAMN05444921_115198</name>
</gene>
<accession>A0A1G9XDL6</accession>
<evidence type="ECO:0000259" key="1">
    <source>
        <dbReference type="Pfam" id="PF05239"/>
    </source>
</evidence>
<dbReference type="EMBL" id="FNHI01000015">
    <property type="protein sequence ID" value="SDM94375.1"/>
    <property type="molecule type" value="Genomic_DNA"/>
</dbReference>
<proteinExistence type="predicted"/>
<evidence type="ECO:0000313" key="3">
    <source>
        <dbReference type="Proteomes" id="UP000199063"/>
    </source>
</evidence>
<dbReference type="Pfam" id="PF05239">
    <property type="entry name" value="PRC"/>
    <property type="match status" value="1"/>
</dbReference>
<dbReference type="InterPro" id="IPR027275">
    <property type="entry name" value="PRC-brl_dom"/>
</dbReference>
<dbReference type="InterPro" id="IPR011033">
    <property type="entry name" value="PRC_barrel-like_sf"/>
</dbReference>
<organism evidence="2 3">
    <name type="scientific">Streptomyces wuyuanensis</name>
    <dbReference type="NCBI Taxonomy" id="1196353"/>
    <lineage>
        <taxon>Bacteria</taxon>
        <taxon>Bacillati</taxon>
        <taxon>Actinomycetota</taxon>
        <taxon>Actinomycetes</taxon>
        <taxon>Kitasatosporales</taxon>
        <taxon>Streptomycetaceae</taxon>
        <taxon>Streptomyces</taxon>
    </lineage>
</organism>
<feature type="domain" description="PRC-barrel" evidence="1">
    <location>
        <begin position="33"/>
        <end position="96"/>
    </location>
</feature>
<sequence length="125" mass="12930">MHALGPDAIMIRDENALADDEAAKEAKASGGGNVIGSRVMTEGGTDLGKIVDVIIEAGRKPAVAGYEVESAAQGRRHILLPVIKPVAISGEMVLVPDATGEFTAGDLAGFPEAAHGLRTRLEQET</sequence>
<dbReference type="Proteomes" id="UP000199063">
    <property type="component" value="Unassembled WGS sequence"/>
</dbReference>